<keyword evidence="4" id="KW-1185">Reference proteome</keyword>
<comment type="caution">
    <text evidence="3">The sequence shown here is derived from an EMBL/GenBank/DDBJ whole genome shotgun (WGS) entry which is preliminary data.</text>
</comment>
<reference evidence="4" key="1">
    <citation type="journal article" date="2019" name="Int. J. Syst. Evol. Microbiol.">
        <title>The Global Catalogue of Microorganisms (GCM) 10K type strain sequencing project: providing services to taxonomists for standard genome sequencing and annotation.</title>
        <authorList>
            <consortium name="The Broad Institute Genomics Platform"/>
            <consortium name="The Broad Institute Genome Sequencing Center for Infectious Disease"/>
            <person name="Wu L."/>
            <person name="Ma J."/>
        </authorList>
    </citation>
    <scope>NUCLEOTIDE SEQUENCE [LARGE SCALE GENOMIC DNA]</scope>
    <source>
        <strain evidence="4">CGMCC 4.7241</strain>
    </source>
</reference>
<gene>
    <name evidence="3" type="ORF">ACFOUW_14120</name>
</gene>
<proteinExistence type="predicted"/>
<feature type="region of interest" description="Disordered" evidence="1">
    <location>
        <begin position="146"/>
        <end position="165"/>
    </location>
</feature>
<protein>
    <submittedName>
        <fullName evidence="3">DUF1707 domain-containing protein</fullName>
    </submittedName>
</protein>
<dbReference type="InterPro" id="IPR012551">
    <property type="entry name" value="DUF1707_SHOCT-like"/>
</dbReference>
<dbReference type="EMBL" id="JBHRZH010000012">
    <property type="protein sequence ID" value="MFC3761974.1"/>
    <property type="molecule type" value="Genomic_DNA"/>
</dbReference>
<organism evidence="3 4">
    <name type="scientific">Tenggerimyces flavus</name>
    <dbReference type="NCBI Taxonomy" id="1708749"/>
    <lineage>
        <taxon>Bacteria</taxon>
        <taxon>Bacillati</taxon>
        <taxon>Actinomycetota</taxon>
        <taxon>Actinomycetes</taxon>
        <taxon>Propionibacteriales</taxon>
        <taxon>Nocardioidaceae</taxon>
        <taxon>Tenggerimyces</taxon>
    </lineage>
</organism>
<evidence type="ECO:0000259" key="2">
    <source>
        <dbReference type="Pfam" id="PF08044"/>
    </source>
</evidence>
<feature type="domain" description="DUF1707" evidence="2">
    <location>
        <begin position="9"/>
        <end position="61"/>
    </location>
</feature>
<evidence type="ECO:0000313" key="3">
    <source>
        <dbReference type="EMBL" id="MFC3761974.1"/>
    </source>
</evidence>
<name>A0ABV7YAZ4_9ACTN</name>
<dbReference type="PANTHER" id="PTHR40763">
    <property type="entry name" value="MEMBRANE PROTEIN-RELATED"/>
    <property type="match status" value="1"/>
</dbReference>
<evidence type="ECO:0000256" key="1">
    <source>
        <dbReference type="SAM" id="MobiDB-lite"/>
    </source>
</evidence>
<accession>A0ABV7YAZ4</accession>
<sequence>MQPAESPDLRASDEDRDRVADTLREALATGRLSPTEHEERLGAVFAAKTVGELAPITRDLPATRPAAGAIEVAPDERARALFSKVRRVGQWEVPPRFEARATFGAIVLDLRHAQIPHGGVTIVANSAFGKVEIRIPDNARLVGNGGSATFGKRTLPESPASSDDGPVIRITGHSTFGHIRVTRG</sequence>
<dbReference type="Proteomes" id="UP001595699">
    <property type="component" value="Unassembled WGS sequence"/>
</dbReference>
<dbReference type="RefSeq" id="WP_239555662.1">
    <property type="nucleotide sequence ID" value="NZ_JAFBCM010000001.1"/>
</dbReference>
<dbReference type="Pfam" id="PF08044">
    <property type="entry name" value="DUF1707"/>
    <property type="match status" value="1"/>
</dbReference>
<dbReference type="PANTHER" id="PTHR40763:SF4">
    <property type="entry name" value="DUF1707 DOMAIN-CONTAINING PROTEIN"/>
    <property type="match status" value="1"/>
</dbReference>
<evidence type="ECO:0000313" key="4">
    <source>
        <dbReference type="Proteomes" id="UP001595699"/>
    </source>
</evidence>